<dbReference type="InterPro" id="IPR035965">
    <property type="entry name" value="PAS-like_dom_sf"/>
</dbReference>
<dbReference type="CDD" id="cd00130">
    <property type="entry name" value="PAS"/>
    <property type="match status" value="1"/>
</dbReference>
<dbReference type="SMART" id="SM00471">
    <property type="entry name" value="HDc"/>
    <property type="match status" value="1"/>
</dbReference>
<dbReference type="Proteomes" id="UP000017747">
    <property type="component" value="Unassembled WGS sequence"/>
</dbReference>
<dbReference type="SMART" id="SM00304">
    <property type="entry name" value="HAMP"/>
    <property type="match status" value="1"/>
</dbReference>
<feature type="domain" description="GGDEF" evidence="9">
    <location>
        <begin position="584"/>
        <end position="713"/>
    </location>
</feature>
<dbReference type="CDD" id="cd01949">
    <property type="entry name" value="GGDEF"/>
    <property type="match status" value="1"/>
</dbReference>
<dbReference type="InterPro" id="IPR033479">
    <property type="entry name" value="dCache_1"/>
</dbReference>
<dbReference type="STRING" id="994573.T472_0202360"/>
<dbReference type="Pfam" id="PF13487">
    <property type="entry name" value="HD_5"/>
    <property type="match status" value="1"/>
</dbReference>
<dbReference type="AlphaFoldDB" id="V7IA77"/>
<dbReference type="InterPro" id="IPR013767">
    <property type="entry name" value="PAS_fold"/>
</dbReference>
<evidence type="ECO:0000256" key="3">
    <source>
        <dbReference type="ARBA" id="ARBA00022692"/>
    </source>
</evidence>
<evidence type="ECO:0000256" key="2">
    <source>
        <dbReference type="ARBA" id="ARBA00022475"/>
    </source>
</evidence>
<evidence type="ECO:0000259" key="8">
    <source>
        <dbReference type="PROSITE" id="PS50885"/>
    </source>
</evidence>
<dbReference type="InterPro" id="IPR006675">
    <property type="entry name" value="HDIG_dom"/>
</dbReference>
<keyword evidence="2" id="KW-1003">Cell membrane</keyword>
<dbReference type="NCBIfam" id="TIGR00254">
    <property type="entry name" value="GGDEF"/>
    <property type="match status" value="1"/>
</dbReference>
<feature type="domain" description="HAMP" evidence="8">
    <location>
        <begin position="356"/>
        <end position="408"/>
    </location>
</feature>
<dbReference type="PROSITE" id="PS50887">
    <property type="entry name" value="GGDEF"/>
    <property type="match status" value="1"/>
</dbReference>
<comment type="subcellular location">
    <subcellularLocation>
        <location evidence="1">Cell membrane</location>
        <topology evidence="1">Multi-pass membrane protein</topology>
    </subcellularLocation>
</comment>
<feature type="domain" description="HD-GYP" evidence="10">
    <location>
        <begin position="705"/>
        <end position="895"/>
    </location>
</feature>
<dbReference type="NCBIfam" id="TIGR00229">
    <property type="entry name" value="sensory_box"/>
    <property type="match status" value="1"/>
</dbReference>
<sequence length="896" mass="99564">MSKLRKISIKNITLLMFILLMTTTLGTVGFIVFSKWMGSAEAIANEMAEELSRDITRDIEDYIGNPESINLAHEAMIRKGIVDIYDPSDRERFFLSVLGSYSGESIYSFSFGTEKGEYYGARRNPEGGTEVMRNDAGTDGNSWYYSVTDSMRAGDIAMKAGKFDPRTRAWYIAAKAAGTSVFSPIYKHFVIEDMTLSAALPVYNEDGTLKGVLGTHMTLGGINEFLSRLASERGAKAAIIEKDSGLLIANSTGAPNFTVNQDGTLDRITLQDFGDESLANAWNYASGSGTYGLDLKEEGLHVHYLEFARSGIDWMIVTTIPSSLFTAGIFENMKLAGLYVAAAFILSILVYLVMTRRLLGPIDSLISTTVSLSEGDLTKRATVFRDDEIGRMARSFNDMAETINELFETMEHKVVERTQELAENKDRLQLILDSTVEAIFGTDEGGNCVFCNKSGIRMLGYDSQDELLGRNLHDLIHHSSKDGEPITKEGCRILTAARKGEGTHSEDEVFWRADGTPVEIEYNAYPQVMDGKIVGIVITFIDNSAKKRDEEKIRHLSYHDSLTGLYNRKYLEDEISRMDVASLLPVSVIYGDVNGLKLSNDIFGHSAGDELLKKSAEILKGVIGDRGIIARVGGDEFMVLLPNTGTDETLGMMAEIRKAYQKENIEAIKTGISMGFDTCDSESQSIGRTVANAEFEMYKEKTLSRKTHDSDMVTRIIMKLFDRSHTVMTHSFNVSDLCQKIGRALQLSDSKVKKLRDAGFLHDIGKVVFEDRLLERTGKLVGVDRKIYQQHVLAGYRILNSFEDTAGIAEVVLAHHERWDGTGYPRGLSEEEIPLLSRIIAVAEGFDLLKRNGLTEADASMEMISRAGTKYDPRITRIFIEKVLELDIISLEDKAI</sequence>
<dbReference type="SMART" id="SM00267">
    <property type="entry name" value="GGDEF"/>
    <property type="match status" value="1"/>
</dbReference>
<dbReference type="PANTHER" id="PTHR43155">
    <property type="entry name" value="CYCLIC DI-GMP PHOSPHODIESTERASE PA4108-RELATED"/>
    <property type="match status" value="1"/>
</dbReference>
<dbReference type="SUPFAM" id="SSF55785">
    <property type="entry name" value="PYP-like sensor domain (PAS domain)"/>
    <property type="match status" value="1"/>
</dbReference>
<evidence type="ECO:0000259" key="9">
    <source>
        <dbReference type="PROSITE" id="PS50887"/>
    </source>
</evidence>
<dbReference type="InterPro" id="IPR037522">
    <property type="entry name" value="HD_GYP_dom"/>
</dbReference>
<dbReference type="EMBL" id="AXUN02000035">
    <property type="protein sequence ID" value="ETA82201.1"/>
    <property type="molecule type" value="Genomic_DNA"/>
</dbReference>
<dbReference type="OrthoDB" id="9804747at2"/>
<protein>
    <submittedName>
        <fullName evidence="11">Diguanylate cyclase</fullName>
    </submittedName>
</protein>
<evidence type="ECO:0000259" key="7">
    <source>
        <dbReference type="PROSITE" id="PS50112"/>
    </source>
</evidence>
<dbReference type="eggNOG" id="COG5000">
    <property type="taxonomic scope" value="Bacteria"/>
</dbReference>
<evidence type="ECO:0000259" key="10">
    <source>
        <dbReference type="PROSITE" id="PS51832"/>
    </source>
</evidence>
<evidence type="ECO:0000256" key="4">
    <source>
        <dbReference type="ARBA" id="ARBA00022989"/>
    </source>
</evidence>
<accession>V7IA77</accession>
<dbReference type="GO" id="GO:0005886">
    <property type="term" value="C:plasma membrane"/>
    <property type="evidence" value="ECO:0007669"/>
    <property type="project" value="UniProtKB-SubCell"/>
</dbReference>
<keyword evidence="12" id="KW-1185">Reference proteome</keyword>
<organism evidence="11 12">
    <name type="scientific">Youngiibacter fragilis 232.1</name>
    <dbReference type="NCBI Taxonomy" id="994573"/>
    <lineage>
        <taxon>Bacteria</taxon>
        <taxon>Bacillati</taxon>
        <taxon>Bacillota</taxon>
        <taxon>Clostridia</taxon>
        <taxon>Eubacteriales</taxon>
        <taxon>Clostridiaceae</taxon>
        <taxon>Youngiibacter</taxon>
    </lineage>
</organism>
<dbReference type="SMART" id="SM00091">
    <property type="entry name" value="PAS"/>
    <property type="match status" value="1"/>
</dbReference>
<evidence type="ECO:0000313" key="12">
    <source>
        <dbReference type="Proteomes" id="UP000017747"/>
    </source>
</evidence>
<dbReference type="eggNOG" id="COG3437">
    <property type="taxonomic scope" value="Bacteria"/>
</dbReference>
<keyword evidence="3 6" id="KW-0812">Transmembrane</keyword>
<dbReference type="Pfam" id="PF00672">
    <property type="entry name" value="HAMP"/>
    <property type="match status" value="1"/>
</dbReference>
<dbReference type="PATRIC" id="fig|994573.3.peg.440"/>
<dbReference type="PROSITE" id="PS51832">
    <property type="entry name" value="HD_GYP"/>
    <property type="match status" value="1"/>
</dbReference>
<evidence type="ECO:0000256" key="5">
    <source>
        <dbReference type="ARBA" id="ARBA00023136"/>
    </source>
</evidence>
<reference evidence="11 12" key="1">
    <citation type="journal article" date="2014" name="Genome Announc.">
        <title>Genome Sequence of Youngiibacter fragilis, the Type Strain of the Genus Youngiibacter.</title>
        <authorList>
            <person name="Wawrik C.B."/>
            <person name="Callaghan A.V."/>
            <person name="Stamps B.W."/>
            <person name="Wawrik B."/>
        </authorList>
    </citation>
    <scope>NUCLEOTIDE SEQUENCE [LARGE SCALE GENOMIC DNA]</scope>
    <source>
        <strain evidence="11 12">232.1</strain>
    </source>
</reference>
<dbReference type="Gene3D" id="6.10.340.10">
    <property type="match status" value="1"/>
</dbReference>
<name>V7IA77_9CLOT</name>
<dbReference type="InterPro" id="IPR000160">
    <property type="entry name" value="GGDEF_dom"/>
</dbReference>
<proteinExistence type="predicted"/>
<dbReference type="Gene3D" id="1.10.3210.10">
    <property type="entry name" value="Hypothetical protein af1432"/>
    <property type="match status" value="1"/>
</dbReference>
<evidence type="ECO:0000313" key="11">
    <source>
        <dbReference type="EMBL" id="ETA82201.1"/>
    </source>
</evidence>
<dbReference type="GO" id="GO:0007165">
    <property type="term" value="P:signal transduction"/>
    <property type="evidence" value="ECO:0007669"/>
    <property type="project" value="InterPro"/>
</dbReference>
<gene>
    <name evidence="11" type="ORF">T472_0202360</name>
</gene>
<keyword evidence="5 6" id="KW-0472">Membrane</keyword>
<dbReference type="RefSeq" id="WP_023385711.1">
    <property type="nucleotide sequence ID" value="NZ_AXUN02000035.1"/>
</dbReference>
<feature type="transmembrane region" description="Helical" evidence="6">
    <location>
        <begin position="336"/>
        <end position="354"/>
    </location>
</feature>
<dbReference type="SUPFAM" id="SSF55073">
    <property type="entry name" value="Nucleotide cyclase"/>
    <property type="match status" value="1"/>
</dbReference>
<dbReference type="InterPro" id="IPR000014">
    <property type="entry name" value="PAS"/>
</dbReference>
<dbReference type="CDD" id="cd00077">
    <property type="entry name" value="HDc"/>
    <property type="match status" value="1"/>
</dbReference>
<dbReference type="Pfam" id="PF00989">
    <property type="entry name" value="PAS"/>
    <property type="match status" value="1"/>
</dbReference>
<comment type="caution">
    <text evidence="11">The sequence shown here is derived from an EMBL/GenBank/DDBJ whole genome shotgun (WGS) entry which is preliminary data.</text>
</comment>
<dbReference type="Gene3D" id="3.30.450.20">
    <property type="entry name" value="PAS domain"/>
    <property type="match status" value="3"/>
</dbReference>
<evidence type="ECO:0000256" key="1">
    <source>
        <dbReference type="ARBA" id="ARBA00004651"/>
    </source>
</evidence>
<keyword evidence="4 6" id="KW-1133">Transmembrane helix</keyword>
<dbReference type="Pfam" id="PF00990">
    <property type="entry name" value="GGDEF"/>
    <property type="match status" value="1"/>
</dbReference>
<dbReference type="InterPro" id="IPR003660">
    <property type="entry name" value="HAMP_dom"/>
</dbReference>
<dbReference type="CDD" id="cd06225">
    <property type="entry name" value="HAMP"/>
    <property type="match status" value="1"/>
</dbReference>
<feature type="transmembrane region" description="Helical" evidence="6">
    <location>
        <begin position="12"/>
        <end position="33"/>
    </location>
</feature>
<dbReference type="Gene3D" id="3.30.70.270">
    <property type="match status" value="1"/>
</dbReference>
<dbReference type="PROSITE" id="PS50112">
    <property type="entry name" value="PAS"/>
    <property type="match status" value="1"/>
</dbReference>
<feature type="domain" description="PAS" evidence="7">
    <location>
        <begin position="424"/>
        <end position="482"/>
    </location>
</feature>
<dbReference type="InterPro" id="IPR043128">
    <property type="entry name" value="Rev_trsase/Diguanyl_cyclase"/>
</dbReference>
<dbReference type="GO" id="GO:0006355">
    <property type="term" value="P:regulation of DNA-templated transcription"/>
    <property type="evidence" value="ECO:0007669"/>
    <property type="project" value="InterPro"/>
</dbReference>
<dbReference type="SUPFAM" id="SSF109604">
    <property type="entry name" value="HD-domain/PDEase-like"/>
    <property type="match status" value="1"/>
</dbReference>
<dbReference type="SUPFAM" id="SSF158472">
    <property type="entry name" value="HAMP domain-like"/>
    <property type="match status" value="1"/>
</dbReference>
<dbReference type="InterPro" id="IPR029787">
    <property type="entry name" value="Nucleotide_cyclase"/>
</dbReference>
<evidence type="ECO:0000256" key="6">
    <source>
        <dbReference type="SAM" id="Phobius"/>
    </source>
</evidence>
<dbReference type="PROSITE" id="PS50885">
    <property type="entry name" value="HAMP"/>
    <property type="match status" value="1"/>
</dbReference>
<feature type="transmembrane region" description="Helical" evidence="6">
    <location>
        <begin position="311"/>
        <end position="330"/>
    </location>
</feature>
<dbReference type="NCBIfam" id="TIGR00277">
    <property type="entry name" value="HDIG"/>
    <property type="match status" value="1"/>
</dbReference>
<dbReference type="Pfam" id="PF02743">
    <property type="entry name" value="dCache_1"/>
    <property type="match status" value="1"/>
</dbReference>
<dbReference type="InterPro" id="IPR003607">
    <property type="entry name" value="HD/PDEase_dom"/>
</dbReference>
<dbReference type="PANTHER" id="PTHR43155:SF2">
    <property type="entry name" value="CYCLIC DI-GMP PHOSPHODIESTERASE PA4108"/>
    <property type="match status" value="1"/>
</dbReference>